<accession>A0A0E9R5Z5</accession>
<proteinExistence type="predicted"/>
<name>A0A0E9R5Z5_ANGAN</name>
<reference evidence="1" key="2">
    <citation type="journal article" date="2015" name="Fish Shellfish Immunol.">
        <title>Early steps in the European eel (Anguilla anguilla)-Vibrio vulnificus interaction in the gills: Role of the RtxA13 toxin.</title>
        <authorList>
            <person name="Callol A."/>
            <person name="Pajuelo D."/>
            <person name="Ebbesson L."/>
            <person name="Teles M."/>
            <person name="MacKenzie S."/>
            <person name="Amaro C."/>
        </authorList>
    </citation>
    <scope>NUCLEOTIDE SEQUENCE</scope>
</reference>
<sequence length="32" mass="3668">MKIHVPYSHPKASQSDQLVLSFSVKRYVCCLC</sequence>
<dbReference type="EMBL" id="GBXM01084697">
    <property type="protein sequence ID" value="JAH23880.1"/>
    <property type="molecule type" value="Transcribed_RNA"/>
</dbReference>
<protein>
    <submittedName>
        <fullName evidence="1">Uncharacterized protein</fullName>
    </submittedName>
</protein>
<dbReference type="AlphaFoldDB" id="A0A0E9R5Z5"/>
<evidence type="ECO:0000313" key="1">
    <source>
        <dbReference type="EMBL" id="JAH23880.1"/>
    </source>
</evidence>
<organism evidence="1">
    <name type="scientific">Anguilla anguilla</name>
    <name type="common">European freshwater eel</name>
    <name type="synonym">Muraena anguilla</name>
    <dbReference type="NCBI Taxonomy" id="7936"/>
    <lineage>
        <taxon>Eukaryota</taxon>
        <taxon>Metazoa</taxon>
        <taxon>Chordata</taxon>
        <taxon>Craniata</taxon>
        <taxon>Vertebrata</taxon>
        <taxon>Euteleostomi</taxon>
        <taxon>Actinopterygii</taxon>
        <taxon>Neopterygii</taxon>
        <taxon>Teleostei</taxon>
        <taxon>Anguilliformes</taxon>
        <taxon>Anguillidae</taxon>
        <taxon>Anguilla</taxon>
    </lineage>
</organism>
<reference evidence="1" key="1">
    <citation type="submission" date="2014-11" db="EMBL/GenBank/DDBJ databases">
        <authorList>
            <person name="Amaro Gonzalez C."/>
        </authorList>
    </citation>
    <scope>NUCLEOTIDE SEQUENCE</scope>
</reference>